<dbReference type="KEGG" id="amr:AM1_1770"/>
<evidence type="ECO:0000313" key="2">
    <source>
        <dbReference type="Proteomes" id="UP000000268"/>
    </source>
</evidence>
<keyword evidence="2" id="KW-1185">Reference proteome</keyword>
<name>B0CCA6_ACAM1</name>
<reference evidence="1 2" key="1">
    <citation type="journal article" date="2008" name="Proc. Natl. Acad. Sci. U.S.A.">
        <title>Niche adaptation and genome expansion in the chlorophyll d-producing cyanobacterium Acaryochloris marina.</title>
        <authorList>
            <person name="Swingley W.D."/>
            <person name="Chen M."/>
            <person name="Cheung P.C."/>
            <person name="Conrad A.L."/>
            <person name="Dejesa L.C."/>
            <person name="Hao J."/>
            <person name="Honchak B.M."/>
            <person name="Karbach L.E."/>
            <person name="Kurdoglu A."/>
            <person name="Lahiri S."/>
            <person name="Mastrian S.D."/>
            <person name="Miyashita H."/>
            <person name="Page L."/>
            <person name="Ramakrishna P."/>
            <person name="Satoh S."/>
            <person name="Sattley W.M."/>
            <person name="Shimada Y."/>
            <person name="Taylor H.L."/>
            <person name="Tomo T."/>
            <person name="Tsuchiya T."/>
            <person name="Wang Z.T."/>
            <person name="Raymond J."/>
            <person name="Mimuro M."/>
            <person name="Blankenship R.E."/>
            <person name="Touchman J.W."/>
        </authorList>
    </citation>
    <scope>NUCLEOTIDE SEQUENCE [LARGE SCALE GENOMIC DNA]</scope>
    <source>
        <strain evidence="2">MBIC 11017</strain>
    </source>
</reference>
<dbReference type="HOGENOM" id="CLU_3039287_0_0_3"/>
<evidence type="ECO:0000313" key="1">
    <source>
        <dbReference type="EMBL" id="ABW26791.1"/>
    </source>
</evidence>
<dbReference type="Proteomes" id="UP000000268">
    <property type="component" value="Chromosome"/>
</dbReference>
<dbReference type="EMBL" id="CP000828">
    <property type="protein sequence ID" value="ABW26791.1"/>
    <property type="molecule type" value="Genomic_DNA"/>
</dbReference>
<dbReference type="AlphaFoldDB" id="B0CCA6"/>
<protein>
    <submittedName>
        <fullName evidence="1">Uncharacterized protein</fullName>
    </submittedName>
</protein>
<accession>B0CCA6</accession>
<sequence>MISEKAILAIFILLGDSCTSVFVNRGLSCFLQNQIKTMHIFNCSYWHGYCLFRE</sequence>
<proteinExistence type="predicted"/>
<dbReference type="STRING" id="329726.AM1_1770"/>
<gene>
    <name evidence="1" type="ordered locus">AM1_1770</name>
</gene>
<organism evidence="1 2">
    <name type="scientific">Acaryochloris marina (strain MBIC 11017)</name>
    <dbReference type="NCBI Taxonomy" id="329726"/>
    <lineage>
        <taxon>Bacteria</taxon>
        <taxon>Bacillati</taxon>
        <taxon>Cyanobacteriota</taxon>
        <taxon>Cyanophyceae</taxon>
        <taxon>Acaryochloridales</taxon>
        <taxon>Acaryochloridaceae</taxon>
        <taxon>Acaryochloris</taxon>
    </lineage>
</organism>